<dbReference type="PRINTS" id="PR00036">
    <property type="entry name" value="HTHLACI"/>
</dbReference>
<evidence type="ECO:0000256" key="3">
    <source>
        <dbReference type="ARBA" id="ARBA00023163"/>
    </source>
</evidence>
<keyword evidence="2" id="KW-0238">DNA-binding</keyword>
<keyword evidence="3" id="KW-0804">Transcription</keyword>
<accession>A0A255IRH3</accession>
<dbReference type="InterPro" id="IPR028082">
    <property type="entry name" value="Peripla_BP_I"/>
</dbReference>
<proteinExistence type="predicted"/>
<protein>
    <submittedName>
        <fullName evidence="6">LacI family transcriptional regulator</fullName>
    </submittedName>
</protein>
<evidence type="ECO:0000313" key="6">
    <source>
        <dbReference type="EMBL" id="RDY32077.1"/>
    </source>
</evidence>
<dbReference type="GO" id="GO:0000976">
    <property type="term" value="F:transcription cis-regulatory region binding"/>
    <property type="evidence" value="ECO:0007669"/>
    <property type="project" value="TreeGrafter"/>
</dbReference>
<dbReference type="Proteomes" id="UP000216411">
    <property type="component" value="Unassembled WGS sequence"/>
</dbReference>
<comment type="caution">
    <text evidence="6">The sequence shown here is derived from an EMBL/GenBank/DDBJ whole genome shotgun (WGS) entry which is preliminary data.</text>
</comment>
<evidence type="ECO:0000313" key="5">
    <source>
        <dbReference type="EMBL" id="PXV87756.1"/>
    </source>
</evidence>
<dbReference type="PANTHER" id="PTHR30146">
    <property type="entry name" value="LACI-RELATED TRANSCRIPTIONAL REPRESSOR"/>
    <property type="match status" value="1"/>
</dbReference>
<dbReference type="InterPro" id="IPR010982">
    <property type="entry name" value="Lambda_DNA-bd_dom_sf"/>
</dbReference>
<dbReference type="CDD" id="cd06267">
    <property type="entry name" value="PBP1_LacI_sugar_binding-like"/>
    <property type="match status" value="1"/>
</dbReference>
<dbReference type="EMBL" id="NOKA02000006">
    <property type="protein sequence ID" value="RDY32077.1"/>
    <property type="molecule type" value="Genomic_DNA"/>
</dbReference>
<evidence type="ECO:0000256" key="2">
    <source>
        <dbReference type="ARBA" id="ARBA00023125"/>
    </source>
</evidence>
<evidence type="ECO:0000313" key="7">
    <source>
        <dbReference type="Proteomes" id="UP000216411"/>
    </source>
</evidence>
<dbReference type="InterPro" id="IPR000843">
    <property type="entry name" value="HTH_LacI"/>
</dbReference>
<dbReference type="Proteomes" id="UP000247523">
    <property type="component" value="Unassembled WGS sequence"/>
</dbReference>
<dbReference type="Gene3D" id="3.40.50.2300">
    <property type="match status" value="2"/>
</dbReference>
<evidence type="ECO:0000256" key="1">
    <source>
        <dbReference type="ARBA" id="ARBA00023015"/>
    </source>
</evidence>
<keyword evidence="7" id="KW-1185">Reference proteome</keyword>
<sequence length="331" mass="36508">MATLKDVARMANVDVSTVSRAINNTSYVHPDTKARILASVKELGYQPNVIAQSLRQGKRHTIGVVVPRLHMTVFAEIMQGIEEEARRLGYATLICNTEDDSKTERECLTRLRNGFVDGIIIAGTGHNGRLLRDIRSSGLTITQILRQQDTTLSSVIVNYENCGYEATKYLESRGCREIGLINGTMKIAPYQERYNGYHRALKELGLSETSAISSSPVNSLEYGYQCALDLLEQNPNLDAIMAAVDVQGIGAMRALKEQGIKVPEQIRLISLTGHIIGGMLETTMTSMEMPAHEMGLKAALMTIRDIESPTEPKTPPQHLVFTSSLVERESS</sequence>
<dbReference type="SUPFAM" id="SSF47413">
    <property type="entry name" value="lambda repressor-like DNA-binding domains"/>
    <property type="match status" value="1"/>
</dbReference>
<dbReference type="AlphaFoldDB" id="A0A255IRH3"/>
<name>A0A255IRH3_9FIRM</name>
<reference evidence="6 7" key="1">
    <citation type="journal article" date="2017" name="Genome Announc.">
        <title>Draft Genome Sequence of a Sporulating and Motile Strain of Lachnotalea glycerini Isolated from Water in Quebec City, Canada.</title>
        <authorList>
            <person name="Maheux A.F."/>
            <person name="Boudreau D.K."/>
            <person name="Berube E."/>
            <person name="Boissinot M."/>
            <person name="Raymond F."/>
            <person name="Brodeur S."/>
            <person name="Corbeil J."/>
            <person name="Isabel S."/>
            <person name="Omar R.F."/>
            <person name="Bergeron M.G."/>
        </authorList>
    </citation>
    <scope>NUCLEOTIDE SEQUENCE [LARGE SCALE GENOMIC DNA]</scope>
    <source>
        <strain evidence="6 7">CCRI-19302</strain>
    </source>
</reference>
<evidence type="ECO:0000259" key="4">
    <source>
        <dbReference type="PROSITE" id="PS50932"/>
    </source>
</evidence>
<dbReference type="InterPro" id="IPR001761">
    <property type="entry name" value="Peripla_BP/Lac1_sug-bd_dom"/>
</dbReference>
<gene>
    <name evidence="5" type="ORF">C8E03_10946</name>
    <name evidence="6" type="ORF">CG710_006295</name>
</gene>
<dbReference type="CDD" id="cd01392">
    <property type="entry name" value="HTH_LacI"/>
    <property type="match status" value="1"/>
</dbReference>
<dbReference type="OrthoDB" id="9784962at2"/>
<dbReference type="SUPFAM" id="SSF53822">
    <property type="entry name" value="Periplasmic binding protein-like I"/>
    <property type="match status" value="1"/>
</dbReference>
<dbReference type="RefSeq" id="WP_094376102.1">
    <property type="nucleotide sequence ID" value="NZ_NOKA02000006.1"/>
</dbReference>
<dbReference type="SMART" id="SM00354">
    <property type="entry name" value="HTH_LACI"/>
    <property type="match status" value="1"/>
</dbReference>
<dbReference type="PROSITE" id="PS50932">
    <property type="entry name" value="HTH_LACI_2"/>
    <property type="match status" value="1"/>
</dbReference>
<dbReference type="EMBL" id="QICS01000009">
    <property type="protein sequence ID" value="PXV87756.1"/>
    <property type="molecule type" value="Genomic_DNA"/>
</dbReference>
<reference evidence="5 8" key="2">
    <citation type="submission" date="2018-05" db="EMBL/GenBank/DDBJ databases">
        <title>Genomic Encyclopedia of Type Strains, Phase IV (KMG-IV): sequencing the most valuable type-strain genomes for metagenomic binning, comparative biology and taxonomic classification.</title>
        <authorList>
            <person name="Goeker M."/>
        </authorList>
    </citation>
    <scope>NUCLEOTIDE SEQUENCE [LARGE SCALE GENOMIC DNA]</scope>
    <source>
        <strain evidence="5 8">DSM 28816</strain>
    </source>
</reference>
<reference evidence="6" key="3">
    <citation type="submission" date="2018-07" db="EMBL/GenBank/DDBJ databases">
        <authorList>
            <person name="Quirk P.G."/>
            <person name="Krulwich T.A."/>
        </authorList>
    </citation>
    <scope>NUCLEOTIDE SEQUENCE</scope>
    <source>
        <strain evidence="6">CCRI-19302</strain>
    </source>
</reference>
<organism evidence="6 7">
    <name type="scientific">Lachnotalea glycerini</name>
    <dbReference type="NCBI Taxonomy" id="1763509"/>
    <lineage>
        <taxon>Bacteria</taxon>
        <taxon>Bacillati</taxon>
        <taxon>Bacillota</taxon>
        <taxon>Clostridia</taxon>
        <taxon>Lachnospirales</taxon>
        <taxon>Lachnospiraceae</taxon>
        <taxon>Lachnotalea</taxon>
    </lineage>
</organism>
<dbReference type="GO" id="GO:0003700">
    <property type="term" value="F:DNA-binding transcription factor activity"/>
    <property type="evidence" value="ECO:0007669"/>
    <property type="project" value="TreeGrafter"/>
</dbReference>
<dbReference type="PANTHER" id="PTHR30146:SF109">
    <property type="entry name" value="HTH-TYPE TRANSCRIPTIONAL REGULATOR GALS"/>
    <property type="match status" value="1"/>
</dbReference>
<evidence type="ECO:0000313" key="8">
    <source>
        <dbReference type="Proteomes" id="UP000247523"/>
    </source>
</evidence>
<dbReference type="Pfam" id="PF00356">
    <property type="entry name" value="LacI"/>
    <property type="match status" value="1"/>
</dbReference>
<feature type="domain" description="HTH lacI-type" evidence="4">
    <location>
        <begin position="2"/>
        <end position="56"/>
    </location>
</feature>
<keyword evidence="1" id="KW-0805">Transcription regulation</keyword>
<dbReference type="Gene3D" id="1.10.260.40">
    <property type="entry name" value="lambda repressor-like DNA-binding domains"/>
    <property type="match status" value="1"/>
</dbReference>
<dbReference type="Pfam" id="PF00532">
    <property type="entry name" value="Peripla_BP_1"/>
    <property type="match status" value="1"/>
</dbReference>